<accession>A0ABD6APT9</accession>
<dbReference type="AlphaFoldDB" id="A0ABD6APT9"/>
<gene>
    <name evidence="1" type="ORF">ACFQMF_15965</name>
</gene>
<organism evidence="1 2">
    <name type="scientific">Halorubrum rutilum</name>
    <dbReference type="NCBI Taxonomy" id="1364933"/>
    <lineage>
        <taxon>Archaea</taxon>
        <taxon>Methanobacteriati</taxon>
        <taxon>Methanobacteriota</taxon>
        <taxon>Stenosarchaea group</taxon>
        <taxon>Halobacteria</taxon>
        <taxon>Halobacteriales</taxon>
        <taxon>Haloferacaceae</taxon>
        <taxon>Halorubrum</taxon>
    </lineage>
</organism>
<evidence type="ECO:0000313" key="2">
    <source>
        <dbReference type="Proteomes" id="UP001596545"/>
    </source>
</evidence>
<evidence type="ECO:0000313" key="1">
    <source>
        <dbReference type="EMBL" id="MFC7326052.1"/>
    </source>
</evidence>
<proteinExistence type="predicted"/>
<reference evidence="1 2" key="1">
    <citation type="journal article" date="2019" name="Int. J. Syst. Evol. Microbiol.">
        <title>The Global Catalogue of Microorganisms (GCM) 10K type strain sequencing project: providing services to taxonomists for standard genome sequencing and annotation.</title>
        <authorList>
            <consortium name="The Broad Institute Genomics Platform"/>
            <consortium name="The Broad Institute Genome Sequencing Center for Infectious Disease"/>
            <person name="Wu L."/>
            <person name="Ma J."/>
        </authorList>
    </citation>
    <scope>NUCLEOTIDE SEQUENCE [LARGE SCALE GENOMIC DNA]</scope>
    <source>
        <strain evidence="1 2">CGMCC 1.12554</strain>
    </source>
</reference>
<dbReference type="Proteomes" id="UP001596545">
    <property type="component" value="Unassembled WGS sequence"/>
</dbReference>
<sequence length="255" mass="27625">MKPTARSIARTYSDRVYPDPWEKVEDYQRVQSYAAEHPNAGRTAVGTALELPAGRVRPWLNGGRPDPVRGIETASANGWLDPDCEMAGALVELLAHILAGGSINETFVPAISVGRRIDREAIETAFRAVGVDTHCRHLDSGARATELYPATDASVLGRCLVAMGAPQGTKTTLDALPAVVRESPESVQRRFVEIYVAHRGAHFDTKATTRIQEERPPSYVGDLYTLISDTVSGNVTRGERGITISADAARELGFN</sequence>
<dbReference type="EMBL" id="JBHTBL010000031">
    <property type="protein sequence ID" value="MFC7326052.1"/>
    <property type="molecule type" value="Genomic_DNA"/>
</dbReference>
<comment type="caution">
    <text evidence="1">The sequence shown here is derived from an EMBL/GenBank/DDBJ whole genome shotgun (WGS) entry which is preliminary data.</text>
</comment>
<keyword evidence="2" id="KW-1185">Reference proteome</keyword>
<protein>
    <submittedName>
        <fullName evidence="1">Uncharacterized protein</fullName>
    </submittedName>
</protein>
<dbReference type="RefSeq" id="WP_256410091.1">
    <property type="nucleotide sequence ID" value="NZ_JANHDN010000010.1"/>
</dbReference>
<name>A0ABD6APT9_9EURY</name>